<dbReference type="EMBL" id="FTNY01000001">
    <property type="protein sequence ID" value="SIS30103.1"/>
    <property type="molecule type" value="Genomic_DNA"/>
</dbReference>
<sequence>MIQDIIEFLAEHYQTLVTLLASDEAKSLKNLLSILRSIHYFNKNKDKKDKKE</sequence>
<keyword evidence="2" id="KW-1185">Reference proteome</keyword>
<name>A0A1N7HZ46_9FLAO</name>
<reference evidence="2" key="1">
    <citation type="submission" date="2017-01" db="EMBL/GenBank/DDBJ databases">
        <authorList>
            <person name="Varghese N."/>
            <person name="Submissions S."/>
        </authorList>
    </citation>
    <scope>NUCLEOTIDE SEQUENCE [LARGE SCALE GENOMIC DNA]</scope>
    <source>
        <strain evidence="2">DSM 17126</strain>
    </source>
</reference>
<accession>A0A1N7HZ46</accession>
<evidence type="ECO:0000313" key="1">
    <source>
        <dbReference type="EMBL" id="SIS30103.1"/>
    </source>
</evidence>
<protein>
    <submittedName>
        <fullName evidence="1">Uncharacterized protein</fullName>
    </submittedName>
</protein>
<organism evidence="1 2">
    <name type="scientific">Chryseobacterium shigense</name>
    <dbReference type="NCBI Taxonomy" id="297244"/>
    <lineage>
        <taxon>Bacteria</taxon>
        <taxon>Pseudomonadati</taxon>
        <taxon>Bacteroidota</taxon>
        <taxon>Flavobacteriia</taxon>
        <taxon>Flavobacteriales</taxon>
        <taxon>Weeksellaceae</taxon>
        <taxon>Chryseobacterium group</taxon>
        <taxon>Chryseobacterium</taxon>
    </lineage>
</organism>
<gene>
    <name evidence="1" type="ORF">SAMN05421639_101712</name>
</gene>
<dbReference type="AlphaFoldDB" id="A0A1N7HZ46"/>
<evidence type="ECO:0000313" key="2">
    <source>
        <dbReference type="Proteomes" id="UP000186373"/>
    </source>
</evidence>
<dbReference type="Proteomes" id="UP000186373">
    <property type="component" value="Unassembled WGS sequence"/>
</dbReference>
<proteinExistence type="predicted"/>